<evidence type="ECO:0000313" key="1">
    <source>
        <dbReference type="EMBL" id="CDN82759.1"/>
    </source>
</evidence>
<protein>
    <submittedName>
        <fullName evidence="1">Uncharacterized protein</fullName>
    </submittedName>
</protein>
<gene>
    <name evidence="1" type="ORF">EC958_2421</name>
</gene>
<dbReference type="Proteomes" id="UP000032727">
    <property type="component" value="Chromosome I"/>
</dbReference>
<dbReference type="KEGG" id="ecos:EC958_2421"/>
<name>A0AA36KYM0_ECOLX</name>
<sequence>MESENRFKTTMHIFILSVMGYSSTPLLNVSNNDKQIDETKAEFLFYAAIRK</sequence>
<organism evidence="1 2">
    <name type="scientific">Escherichia coli O25b:H4-ST131</name>
    <dbReference type="NCBI Taxonomy" id="941322"/>
    <lineage>
        <taxon>Bacteria</taxon>
        <taxon>Pseudomonadati</taxon>
        <taxon>Pseudomonadota</taxon>
        <taxon>Gammaproteobacteria</taxon>
        <taxon>Enterobacterales</taxon>
        <taxon>Enterobacteriaceae</taxon>
        <taxon>Escherichia</taxon>
    </lineage>
</organism>
<accession>A0AA36KYM0</accession>
<dbReference type="EMBL" id="HG941718">
    <property type="protein sequence ID" value="CDN82759.1"/>
    <property type="molecule type" value="Genomic_DNA"/>
</dbReference>
<reference evidence="1 2" key="1">
    <citation type="journal article" date="2014" name="PLoS ONE">
        <title>The complete genome sequence of Escherichia coli EC958: a high quality reference sequence for the globally disseminated multidrug resistant E. coli O25b:H4-ST131 clone.</title>
        <authorList>
            <person name="Forde B.M."/>
            <person name="Ben Zakour N.L."/>
            <person name="Stanton-Cook M."/>
            <person name="Phan M.D."/>
            <person name="Totsika M."/>
            <person name="Peters K.M."/>
            <person name="Chan K.G."/>
            <person name="Schembri M.A."/>
            <person name="Upton M."/>
            <person name="Beatson S.A."/>
        </authorList>
    </citation>
    <scope>NUCLEOTIDE SEQUENCE [LARGE SCALE GENOMIC DNA]</scope>
    <source>
        <strain evidence="1 2">EC958</strain>
    </source>
</reference>
<dbReference type="AlphaFoldDB" id="A0AA36KYM0"/>
<proteinExistence type="predicted"/>
<evidence type="ECO:0000313" key="2">
    <source>
        <dbReference type="Proteomes" id="UP000032727"/>
    </source>
</evidence>